<comment type="caution">
    <text evidence="1">The sequence shown here is derived from an EMBL/GenBank/DDBJ whole genome shotgun (WGS) entry which is preliminary data.</text>
</comment>
<sequence>MAETFASAELTATAQGNRPLGGAYVYTPTAQCRPPCTETGAWTQEVPFAGGASDLGRAVYAANPPLAQASDLLLAEPLLCKLPAAGTHDHHRTIVRSRPQSLAPRGFVYLDLLTLPLASPHQRRSFLPLRQPARVRDCPETPRLDGRLLLVVAYPAHADAQPSRFSFDAACPRPTR</sequence>
<gene>
    <name evidence="1" type="ORF">DBV05_g12359</name>
</gene>
<reference evidence="1 2" key="1">
    <citation type="journal article" date="2019" name="Sci. Rep.">
        <title>A multi-omics analysis of the grapevine pathogen Lasiodiplodia theobromae reveals that temperature affects the expression of virulence- and pathogenicity-related genes.</title>
        <authorList>
            <person name="Felix C."/>
            <person name="Meneses R."/>
            <person name="Goncalves M.F.M."/>
            <person name="Tilleman L."/>
            <person name="Duarte A.S."/>
            <person name="Jorrin-Novo J.V."/>
            <person name="Van de Peer Y."/>
            <person name="Deforce D."/>
            <person name="Van Nieuwerburgh F."/>
            <person name="Esteves A.C."/>
            <person name="Alves A."/>
        </authorList>
    </citation>
    <scope>NUCLEOTIDE SEQUENCE [LARGE SCALE GENOMIC DNA]</scope>
    <source>
        <strain evidence="1 2">LA-SOL3</strain>
    </source>
</reference>
<proteinExistence type="predicted"/>
<protein>
    <submittedName>
        <fullName evidence="1">Uncharacterized protein</fullName>
    </submittedName>
</protein>
<evidence type="ECO:0000313" key="1">
    <source>
        <dbReference type="EMBL" id="KAB2568963.1"/>
    </source>
</evidence>
<dbReference type="Proteomes" id="UP000325902">
    <property type="component" value="Unassembled WGS sequence"/>
</dbReference>
<dbReference type="AlphaFoldDB" id="A0A5N5CUE3"/>
<evidence type="ECO:0000313" key="2">
    <source>
        <dbReference type="Proteomes" id="UP000325902"/>
    </source>
</evidence>
<organism evidence="1 2">
    <name type="scientific">Lasiodiplodia theobromae</name>
    <dbReference type="NCBI Taxonomy" id="45133"/>
    <lineage>
        <taxon>Eukaryota</taxon>
        <taxon>Fungi</taxon>
        <taxon>Dikarya</taxon>
        <taxon>Ascomycota</taxon>
        <taxon>Pezizomycotina</taxon>
        <taxon>Dothideomycetes</taxon>
        <taxon>Dothideomycetes incertae sedis</taxon>
        <taxon>Botryosphaeriales</taxon>
        <taxon>Botryosphaeriaceae</taxon>
        <taxon>Lasiodiplodia</taxon>
    </lineage>
</organism>
<name>A0A5N5CUE3_9PEZI</name>
<keyword evidence="2" id="KW-1185">Reference proteome</keyword>
<accession>A0A5N5CUE3</accession>
<dbReference type="EMBL" id="VCHE01000245">
    <property type="protein sequence ID" value="KAB2568963.1"/>
    <property type="molecule type" value="Genomic_DNA"/>
</dbReference>